<dbReference type="AlphaFoldDB" id="A0A099P8W5"/>
<dbReference type="InterPro" id="IPR036322">
    <property type="entry name" value="WD40_repeat_dom_sf"/>
</dbReference>
<dbReference type="EMBL" id="JQFK01000002">
    <property type="protein sequence ID" value="KGK40476.1"/>
    <property type="molecule type" value="Genomic_DNA"/>
</dbReference>
<evidence type="ECO:0000313" key="2">
    <source>
        <dbReference type="EMBL" id="OUT24030.1"/>
    </source>
</evidence>
<sequence length="365" mass="40381">MNGELFAYNTDGFGDGLGKGPIWKSYFGQPVLQICCYESTIFILHPFSVSVGQINTGSAEPPCFEISGEVKQLSSVNQCIYQMMKMSEITNTLIIATSNGRLTMYNLPDLNIYDEINLEHKIQTFDMMLNYLVVSTNNRENEIFDTSCRKFIHLKKQSSGFKYPITTAIKILNSTTDMNDLPHDLIFAQAGLEGKVSIVTTTIESQTEPTVTLNTAARSAPISSSVTNPSGIYIPHDEKKFIFRAHRSTLSDNNILVGPIYSLSMVNGYLVTSGYGGDNKQGGKVEGSVCFWDINHKRRVKLCRGFPHSVVQTCSWNTESGKSILVCGCSDDSFKNMPVPAESSSFVHTVPPSSIVVMVLGERKW</sequence>
<dbReference type="InterPro" id="IPR015943">
    <property type="entry name" value="WD40/YVTN_repeat-like_dom_sf"/>
</dbReference>
<protein>
    <submittedName>
        <fullName evidence="1">Uncharacterized protein</fullName>
    </submittedName>
</protein>
<dbReference type="EMBL" id="NHMM01000001">
    <property type="protein sequence ID" value="OUT24030.1"/>
    <property type="molecule type" value="Genomic_DNA"/>
</dbReference>
<reference evidence="3" key="1">
    <citation type="journal article" date="2014" name="Microb. Cell Fact.">
        <title>Exploiting Issatchenkia orientalis SD108 for succinic acid production.</title>
        <authorList>
            <person name="Xiao H."/>
            <person name="Shao Z."/>
            <person name="Jiang Y."/>
            <person name="Dole S."/>
            <person name="Zhao H."/>
        </authorList>
    </citation>
    <scope>NUCLEOTIDE SEQUENCE [LARGE SCALE GENOMIC DNA]</scope>
    <source>
        <strain evidence="3">SD108</strain>
    </source>
</reference>
<dbReference type="SUPFAM" id="SSF50978">
    <property type="entry name" value="WD40 repeat-like"/>
    <property type="match status" value="1"/>
</dbReference>
<comment type="caution">
    <text evidence="1">The sequence shown here is derived from an EMBL/GenBank/DDBJ whole genome shotgun (WGS) entry which is preliminary data.</text>
</comment>
<evidence type="ECO:0000313" key="1">
    <source>
        <dbReference type="EMBL" id="KGK40476.1"/>
    </source>
</evidence>
<name>A0A099P8W5_PICKU</name>
<gene>
    <name evidence="2" type="ORF">CAS74_000412</name>
    <name evidence="1" type="ORF">JL09_g311</name>
</gene>
<dbReference type="HOGENOM" id="CLU_758775_0_0_1"/>
<proteinExistence type="predicted"/>
<reference evidence="2 4" key="3">
    <citation type="submission" date="2017-05" db="EMBL/GenBank/DDBJ databases">
        <title>The Genome Sequence of Candida krusei Ckrusei653.</title>
        <authorList>
            <person name="Cuomo C."/>
            <person name="Forche A."/>
            <person name="Young S."/>
            <person name="Abouelleil A."/>
            <person name="Cao P."/>
            <person name="Chapman S."/>
            <person name="Cusick C."/>
            <person name="Shea T."/>
            <person name="Nusbaum C."/>
            <person name="Birren B."/>
        </authorList>
    </citation>
    <scope>NUCLEOTIDE SEQUENCE [LARGE SCALE GENOMIC DNA]</scope>
    <source>
        <strain evidence="2 4">Ckrusei653</strain>
    </source>
</reference>
<dbReference type="VEuPathDB" id="FungiDB:C5L36_0C03975"/>
<dbReference type="Proteomes" id="UP000195871">
    <property type="component" value="Unassembled WGS sequence"/>
</dbReference>
<evidence type="ECO:0000313" key="4">
    <source>
        <dbReference type="Proteomes" id="UP000195871"/>
    </source>
</evidence>
<dbReference type="Gene3D" id="2.130.10.10">
    <property type="entry name" value="YVTN repeat-like/Quinoprotein amine dehydrogenase"/>
    <property type="match status" value="1"/>
</dbReference>
<dbReference type="Proteomes" id="UP000029867">
    <property type="component" value="Unassembled WGS sequence"/>
</dbReference>
<evidence type="ECO:0000313" key="3">
    <source>
        <dbReference type="Proteomes" id="UP000029867"/>
    </source>
</evidence>
<organism evidence="1 3">
    <name type="scientific">Pichia kudriavzevii</name>
    <name type="common">Yeast</name>
    <name type="synonym">Issatchenkia orientalis</name>
    <dbReference type="NCBI Taxonomy" id="4909"/>
    <lineage>
        <taxon>Eukaryota</taxon>
        <taxon>Fungi</taxon>
        <taxon>Dikarya</taxon>
        <taxon>Ascomycota</taxon>
        <taxon>Saccharomycotina</taxon>
        <taxon>Pichiomycetes</taxon>
        <taxon>Pichiales</taxon>
        <taxon>Pichiaceae</taxon>
        <taxon>Pichia</taxon>
    </lineage>
</organism>
<accession>A0A099P8W5</accession>
<reference evidence="1" key="2">
    <citation type="submission" date="2014-08" db="EMBL/GenBank/DDBJ databases">
        <title>Exploiting Issatchenkia orientalis SD108 for Succinic Acid Production.</title>
        <authorList>
            <person name="Xiao H."/>
            <person name="Shao Z."/>
            <person name="Jiang Y."/>
            <person name="Dole S."/>
            <person name="Zhao H."/>
        </authorList>
    </citation>
    <scope>NUCLEOTIDE SEQUENCE [LARGE SCALE GENOMIC DNA]</scope>
    <source>
        <strain evidence="1">SD108</strain>
    </source>
</reference>